<reference evidence="1 2" key="1">
    <citation type="journal article" date="2023" name="Nucleic Acids Res.">
        <title>The hologenome of Daphnia magna reveals possible DNA methylation and microbiome-mediated evolution of the host genome.</title>
        <authorList>
            <person name="Chaturvedi A."/>
            <person name="Li X."/>
            <person name="Dhandapani V."/>
            <person name="Marshall H."/>
            <person name="Kissane S."/>
            <person name="Cuenca-Cambronero M."/>
            <person name="Asole G."/>
            <person name="Calvet F."/>
            <person name="Ruiz-Romero M."/>
            <person name="Marangio P."/>
            <person name="Guigo R."/>
            <person name="Rago D."/>
            <person name="Mirbahai L."/>
            <person name="Eastwood N."/>
            <person name="Colbourne J.K."/>
            <person name="Zhou J."/>
            <person name="Mallon E."/>
            <person name="Orsini L."/>
        </authorList>
    </citation>
    <scope>NUCLEOTIDE SEQUENCE [LARGE SCALE GENOMIC DNA]</scope>
    <source>
        <strain evidence="1">LRV0_1</strain>
    </source>
</reference>
<keyword evidence="2" id="KW-1185">Reference proteome</keyword>
<evidence type="ECO:0000313" key="2">
    <source>
        <dbReference type="Proteomes" id="UP001234178"/>
    </source>
</evidence>
<sequence>MLSSRKSQHNAILELAQPKLGLGHSLLNLGATYLPYLVALVQFSDMSRYEFFSLLKESFVDSFVSWLRESVETWDMDGID</sequence>
<dbReference type="EMBL" id="JAOYFB010000003">
    <property type="protein sequence ID" value="KAK4010149.1"/>
    <property type="molecule type" value="Genomic_DNA"/>
</dbReference>
<name>A0ABQ9ZBU1_9CRUS</name>
<organism evidence="1 2">
    <name type="scientific">Daphnia magna</name>
    <dbReference type="NCBI Taxonomy" id="35525"/>
    <lineage>
        <taxon>Eukaryota</taxon>
        <taxon>Metazoa</taxon>
        <taxon>Ecdysozoa</taxon>
        <taxon>Arthropoda</taxon>
        <taxon>Crustacea</taxon>
        <taxon>Branchiopoda</taxon>
        <taxon>Diplostraca</taxon>
        <taxon>Cladocera</taxon>
        <taxon>Anomopoda</taxon>
        <taxon>Daphniidae</taxon>
        <taxon>Daphnia</taxon>
    </lineage>
</organism>
<protein>
    <submittedName>
        <fullName evidence="1">Uncharacterized protein</fullName>
    </submittedName>
</protein>
<dbReference type="Proteomes" id="UP001234178">
    <property type="component" value="Unassembled WGS sequence"/>
</dbReference>
<evidence type="ECO:0000313" key="1">
    <source>
        <dbReference type="EMBL" id="KAK4010149.1"/>
    </source>
</evidence>
<comment type="caution">
    <text evidence="1">The sequence shown here is derived from an EMBL/GenBank/DDBJ whole genome shotgun (WGS) entry which is preliminary data.</text>
</comment>
<accession>A0ABQ9ZBU1</accession>
<proteinExistence type="predicted"/>
<gene>
    <name evidence="1" type="ORF">OUZ56_019296</name>
</gene>